<dbReference type="PANTHER" id="PTHR12370:SF3">
    <property type="entry name" value="PHOSPHOLIPASE B-LIKE 2-RELATED"/>
    <property type="match status" value="1"/>
</dbReference>
<dbReference type="Proteomes" id="UP001152795">
    <property type="component" value="Unassembled WGS sequence"/>
</dbReference>
<dbReference type="EMBL" id="CACRXK020000073">
    <property type="protein sequence ID" value="CAB3977827.1"/>
    <property type="molecule type" value="Genomic_DNA"/>
</dbReference>
<keyword evidence="5 7" id="KW-0443">Lipid metabolism</keyword>
<comment type="similarity">
    <text evidence="1 7">Belongs to the phospholipase B-like family.</text>
</comment>
<dbReference type="Gene3D" id="3.60.60.30">
    <property type="match status" value="1"/>
</dbReference>
<reference evidence="8" key="1">
    <citation type="submission" date="2020-04" db="EMBL/GenBank/DDBJ databases">
        <authorList>
            <person name="Alioto T."/>
            <person name="Alioto T."/>
            <person name="Gomez Garrido J."/>
        </authorList>
    </citation>
    <scope>NUCLEOTIDE SEQUENCE</scope>
    <source>
        <strain evidence="8">A484AB</strain>
    </source>
</reference>
<protein>
    <recommendedName>
        <fullName evidence="7">Phospholipase B-like</fullName>
        <ecNumber evidence="7">3.1.1.-</ecNumber>
    </recommendedName>
</protein>
<feature type="signal peptide" evidence="7">
    <location>
        <begin position="1"/>
        <end position="19"/>
    </location>
</feature>
<dbReference type="OrthoDB" id="443524at2759"/>
<name>A0A7D9HAE1_PARCT</name>
<evidence type="ECO:0000313" key="8">
    <source>
        <dbReference type="EMBL" id="CAB3977827.1"/>
    </source>
</evidence>
<dbReference type="PANTHER" id="PTHR12370">
    <property type="entry name" value="PHOSPHOLIPASE B-RELATED"/>
    <property type="match status" value="1"/>
</dbReference>
<evidence type="ECO:0000256" key="4">
    <source>
        <dbReference type="ARBA" id="ARBA00022963"/>
    </source>
</evidence>
<comment type="caution">
    <text evidence="8">The sequence shown here is derived from an EMBL/GenBank/DDBJ whole genome shotgun (WGS) entry which is preliminary data.</text>
</comment>
<sequence>MRAYFIACLFLFHFALTRADDGEYASVLLDPLSNRLYVEDDVLEGAVAWARFSNQVNKTGWSYLEVHTTSSYPDDIQSLAAGMVEGYLTAEFILMQWKNTLATYCSQNQKMCDKLKMFLYENSIFLSSQIQSNHLDPYWYQVKLLYQQLTGLRRGYAASETGMSNPLTSFDFNLMQLGALSDLEHALMNRTETHHIVGEGSCSALIKVLPDNKDLFVSHVTWFYYTSMLRIYKLYELQLVNNSNPALHIIAQNQSFSSYPGKLHSQDDFYMLSSGLVTQETTNENYNNDLWQYINANSVMEWARTVIANRIAQDGRQWVSLFSKLNSGTYNNQWMVLDYKKFTPGQPVVPETLWVLEQLPGMVQMADLSLSLKQNGYWASYNIPFFEAISTVSAQESMVKKYGSWFDYNLAPRAQIFKRDQSKVVDLASMMKLMRYNDYTHDPLAKCNCTPPYSAVNAISARCDLNPASGKYPFDVLGHRSGGGIDAKITSYELSQSFKVYAVSGPTHDQQPVFNWTMSGWTRPLGHPDTWDFEPVMISWSETKTSEENLDNYLDLDA</sequence>
<evidence type="ECO:0000256" key="3">
    <source>
        <dbReference type="ARBA" id="ARBA00022801"/>
    </source>
</evidence>
<keyword evidence="9" id="KW-1185">Reference proteome</keyword>
<evidence type="ECO:0000256" key="1">
    <source>
        <dbReference type="ARBA" id="ARBA00007835"/>
    </source>
</evidence>
<evidence type="ECO:0000256" key="7">
    <source>
        <dbReference type="RuleBase" id="RU364138"/>
    </source>
</evidence>
<gene>
    <name evidence="8" type="ORF">PACLA_8A044955</name>
</gene>
<comment type="function">
    <text evidence="7">Putative phospholipase.</text>
</comment>
<dbReference type="AlphaFoldDB" id="A0A7D9HAE1"/>
<keyword evidence="2 7" id="KW-0732">Signal</keyword>
<keyword evidence="3 7" id="KW-0378">Hydrolase</keyword>
<accession>A0A7D9HAE1</accession>
<dbReference type="GO" id="GO:0005576">
    <property type="term" value="C:extracellular region"/>
    <property type="evidence" value="ECO:0007669"/>
    <property type="project" value="TreeGrafter"/>
</dbReference>
<dbReference type="EC" id="3.1.1.-" evidence="7"/>
<dbReference type="InterPro" id="IPR007000">
    <property type="entry name" value="PLipase_B-like"/>
</dbReference>
<evidence type="ECO:0000256" key="5">
    <source>
        <dbReference type="ARBA" id="ARBA00023098"/>
    </source>
</evidence>
<organism evidence="8 9">
    <name type="scientific">Paramuricea clavata</name>
    <name type="common">Red gorgonian</name>
    <name type="synonym">Violescent sea-whip</name>
    <dbReference type="NCBI Taxonomy" id="317549"/>
    <lineage>
        <taxon>Eukaryota</taxon>
        <taxon>Metazoa</taxon>
        <taxon>Cnidaria</taxon>
        <taxon>Anthozoa</taxon>
        <taxon>Octocorallia</taxon>
        <taxon>Malacalcyonacea</taxon>
        <taxon>Plexauridae</taxon>
        <taxon>Paramuricea</taxon>
    </lineage>
</organism>
<keyword evidence="6" id="KW-0325">Glycoprotein</keyword>
<proteinExistence type="inferred from homology"/>
<evidence type="ECO:0000313" key="9">
    <source>
        <dbReference type="Proteomes" id="UP001152795"/>
    </source>
</evidence>
<evidence type="ECO:0000256" key="6">
    <source>
        <dbReference type="ARBA" id="ARBA00023180"/>
    </source>
</evidence>
<feature type="chain" id="PRO_5040558234" description="Phospholipase B-like" evidence="7">
    <location>
        <begin position="20"/>
        <end position="558"/>
    </location>
</feature>
<dbReference type="GO" id="GO:0004620">
    <property type="term" value="F:phospholipase activity"/>
    <property type="evidence" value="ECO:0007669"/>
    <property type="project" value="InterPro"/>
</dbReference>
<dbReference type="Pfam" id="PF04916">
    <property type="entry name" value="Phospholip_B"/>
    <property type="match status" value="1"/>
</dbReference>
<dbReference type="GO" id="GO:0009395">
    <property type="term" value="P:phospholipid catabolic process"/>
    <property type="evidence" value="ECO:0007669"/>
    <property type="project" value="TreeGrafter"/>
</dbReference>
<keyword evidence="4 7" id="KW-0442">Lipid degradation</keyword>
<evidence type="ECO:0000256" key="2">
    <source>
        <dbReference type="ARBA" id="ARBA00022729"/>
    </source>
</evidence>